<reference evidence="3" key="1">
    <citation type="submission" date="2017-10" db="EMBL/GenBank/DDBJ databases">
        <authorList>
            <person name="Armitage A.D."/>
            <person name="Barbara D.J."/>
            <person name="Woodhall J.W."/>
            <person name="Sreenivasaprasad S."/>
            <person name="Lane C.R."/>
            <person name="Clarkson J.P."/>
            <person name="Harrison R.J."/>
        </authorList>
    </citation>
    <scope>NUCLEOTIDE SEQUENCE</scope>
    <source>
        <strain evidence="3">FERA 1164</strain>
    </source>
</reference>
<evidence type="ECO:0000256" key="1">
    <source>
        <dbReference type="SAM" id="MobiDB-lite"/>
    </source>
</evidence>
<dbReference type="Proteomes" id="UP000292340">
    <property type="component" value="Unassembled WGS sequence"/>
</dbReference>
<dbReference type="AlphaFoldDB" id="A0AB37WN80"/>
<feature type="signal peptide" evidence="2">
    <location>
        <begin position="1"/>
        <end position="22"/>
    </location>
</feature>
<accession>A0AB37WN80</accession>
<feature type="region of interest" description="Disordered" evidence="1">
    <location>
        <begin position="35"/>
        <end position="56"/>
    </location>
</feature>
<proteinExistence type="predicted"/>
<organism evidence="3 4">
    <name type="scientific">Alternaria tenuissima</name>
    <dbReference type="NCBI Taxonomy" id="119927"/>
    <lineage>
        <taxon>Eukaryota</taxon>
        <taxon>Fungi</taxon>
        <taxon>Dikarya</taxon>
        <taxon>Ascomycota</taxon>
        <taxon>Pezizomycotina</taxon>
        <taxon>Dothideomycetes</taxon>
        <taxon>Pleosporomycetidae</taxon>
        <taxon>Pleosporales</taxon>
        <taxon>Pleosporineae</taxon>
        <taxon>Pleosporaceae</taxon>
        <taxon>Alternaria</taxon>
        <taxon>Alternaria sect. Alternaria</taxon>
        <taxon>Alternaria alternata complex</taxon>
    </lineage>
</organism>
<protein>
    <submittedName>
        <fullName evidence="3">Uncharacterized protein</fullName>
    </submittedName>
</protein>
<evidence type="ECO:0000313" key="4">
    <source>
        <dbReference type="Proteomes" id="UP000292340"/>
    </source>
</evidence>
<keyword evidence="2" id="KW-0732">Signal</keyword>
<evidence type="ECO:0000256" key="2">
    <source>
        <dbReference type="SAM" id="SignalP"/>
    </source>
</evidence>
<feature type="chain" id="PRO_5044231101" evidence="2">
    <location>
        <begin position="23"/>
        <end position="254"/>
    </location>
</feature>
<gene>
    <name evidence="3" type="ORF">AA0115_g3594</name>
</gene>
<comment type="caution">
    <text evidence="3">The sequence shown here is derived from an EMBL/GenBank/DDBJ whole genome shotgun (WGS) entry which is preliminary data.</text>
</comment>
<dbReference type="EMBL" id="PDXB01000007">
    <property type="protein sequence ID" value="RYN32522.1"/>
    <property type="molecule type" value="Genomic_DNA"/>
</dbReference>
<feature type="compositionally biased region" description="Polar residues" evidence="1">
    <location>
        <begin position="46"/>
        <end position="56"/>
    </location>
</feature>
<sequence>MELWFSKTSLLGVVLTSAFTSALVIPRGHHDSVPASDVYKGGDQNHYPSESHGSGYSYPTTMARSSDIGLQTSNTTIPYPSNYATVSVAPYPTASLTLQGAQVSHDTYATGTTPTAYIPISTGYTRSPAHGTEYMPHSNATTYAMESSIYISNTLDSTVYPATSTPAGSSTVEVYDPSPPLPSVPGTMNIQYTSSNAAPTPSPISAVLSSPSTTPGTMITSAVPLPTTPDVVATPAQSTGEYDIAPNGVAYMSV</sequence>
<name>A0AB37WN80_9PLEO</name>
<evidence type="ECO:0000313" key="3">
    <source>
        <dbReference type="EMBL" id="RYN32522.1"/>
    </source>
</evidence>
<reference evidence="3" key="2">
    <citation type="journal article" date="2019" name="bioRxiv">
        <title>Genomics, evolutionary history and diagnostics of the Alternaria alternata species group including apple and Asian pear pathotypes.</title>
        <authorList>
            <person name="Armitage A.D."/>
            <person name="Cockerton H.M."/>
            <person name="Sreenivasaprasad S."/>
            <person name="Woodhall J.W."/>
            <person name="Lane C.R."/>
            <person name="Harrison R.J."/>
            <person name="Clarkson J.P."/>
        </authorList>
    </citation>
    <scope>NUCLEOTIDE SEQUENCE</scope>
    <source>
        <strain evidence="3">FERA 1164</strain>
    </source>
</reference>